<proteinExistence type="predicted"/>
<evidence type="ECO:0000313" key="1">
    <source>
        <dbReference type="EMBL" id="KAK8763958.1"/>
    </source>
</evidence>
<protein>
    <submittedName>
        <fullName evidence="1">Uncharacterized protein</fullName>
    </submittedName>
</protein>
<organism evidence="1 2">
    <name type="scientific">Amblyomma americanum</name>
    <name type="common">Lone star tick</name>
    <dbReference type="NCBI Taxonomy" id="6943"/>
    <lineage>
        <taxon>Eukaryota</taxon>
        <taxon>Metazoa</taxon>
        <taxon>Ecdysozoa</taxon>
        <taxon>Arthropoda</taxon>
        <taxon>Chelicerata</taxon>
        <taxon>Arachnida</taxon>
        <taxon>Acari</taxon>
        <taxon>Parasitiformes</taxon>
        <taxon>Ixodida</taxon>
        <taxon>Ixodoidea</taxon>
        <taxon>Ixodidae</taxon>
        <taxon>Amblyomminae</taxon>
        <taxon>Amblyomma</taxon>
    </lineage>
</organism>
<gene>
    <name evidence="1" type="ORF">V5799_033433</name>
</gene>
<reference evidence="1 2" key="1">
    <citation type="journal article" date="2023" name="Arcadia Sci">
        <title>De novo assembly of a long-read Amblyomma americanum tick genome.</title>
        <authorList>
            <person name="Chou S."/>
            <person name="Poskanzer K.E."/>
            <person name="Rollins M."/>
            <person name="Thuy-Boun P.S."/>
        </authorList>
    </citation>
    <scope>NUCLEOTIDE SEQUENCE [LARGE SCALE GENOMIC DNA]</scope>
    <source>
        <strain evidence="1">F_SG_1</strain>
        <tissue evidence="1">Salivary glands</tissue>
    </source>
</reference>
<sequence length="102" mass="11691">RANRHFLAGMENLPRRSLFLKVNLGLLFLVAALITHNSFACYSPIPRHGPRLLRAKALFGAIMRDCHKEILHMVQKIPPKNFKLASRLVFFSISPQHFSEIN</sequence>
<dbReference type="EMBL" id="JARKHS020028828">
    <property type="protein sequence ID" value="KAK8763958.1"/>
    <property type="molecule type" value="Genomic_DNA"/>
</dbReference>
<comment type="caution">
    <text evidence="1">The sequence shown here is derived from an EMBL/GenBank/DDBJ whole genome shotgun (WGS) entry which is preliminary data.</text>
</comment>
<dbReference type="Proteomes" id="UP001321473">
    <property type="component" value="Unassembled WGS sequence"/>
</dbReference>
<keyword evidence="2" id="KW-1185">Reference proteome</keyword>
<accession>A0AAQ4DNB8</accession>
<dbReference type="AlphaFoldDB" id="A0AAQ4DNB8"/>
<feature type="non-terminal residue" evidence="1">
    <location>
        <position position="1"/>
    </location>
</feature>
<evidence type="ECO:0000313" key="2">
    <source>
        <dbReference type="Proteomes" id="UP001321473"/>
    </source>
</evidence>
<name>A0AAQ4DNB8_AMBAM</name>